<dbReference type="EMBL" id="BGZK01000480">
    <property type="protein sequence ID" value="GBP46265.1"/>
    <property type="molecule type" value="Genomic_DNA"/>
</dbReference>
<accession>A0A4C1W7Z6</accession>
<keyword evidence="2" id="KW-1185">Reference proteome</keyword>
<evidence type="ECO:0000313" key="2">
    <source>
        <dbReference type="Proteomes" id="UP000299102"/>
    </source>
</evidence>
<protein>
    <submittedName>
        <fullName evidence="1">Uncharacterized protein</fullName>
    </submittedName>
</protein>
<sequence>MNYDLGGLREKNVRLSQKTSVASDSRSCRCPWAAVSIYFPIARTLVRPLKLRGPVSEMRLPLSVLYPSLQHNTRNDDGEKTPDKCE</sequence>
<dbReference type="AlphaFoldDB" id="A0A4C1W7Z6"/>
<gene>
    <name evidence="1" type="ORF">EVAR_30394_1</name>
</gene>
<dbReference type="Proteomes" id="UP000299102">
    <property type="component" value="Unassembled WGS sequence"/>
</dbReference>
<comment type="caution">
    <text evidence="1">The sequence shown here is derived from an EMBL/GenBank/DDBJ whole genome shotgun (WGS) entry which is preliminary data.</text>
</comment>
<proteinExistence type="predicted"/>
<organism evidence="1 2">
    <name type="scientific">Eumeta variegata</name>
    <name type="common">Bagworm moth</name>
    <name type="synonym">Eumeta japonica</name>
    <dbReference type="NCBI Taxonomy" id="151549"/>
    <lineage>
        <taxon>Eukaryota</taxon>
        <taxon>Metazoa</taxon>
        <taxon>Ecdysozoa</taxon>
        <taxon>Arthropoda</taxon>
        <taxon>Hexapoda</taxon>
        <taxon>Insecta</taxon>
        <taxon>Pterygota</taxon>
        <taxon>Neoptera</taxon>
        <taxon>Endopterygota</taxon>
        <taxon>Lepidoptera</taxon>
        <taxon>Glossata</taxon>
        <taxon>Ditrysia</taxon>
        <taxon>Tineoidea</taxon>
        <taxon>Psychidae</taxon>
        <taxon>Oiketicinae</taxon>
        <taxon>Eumeta</taxon>
    </lineage>
</organism>
<reference evidence="1 2" key="1">
    <citation type="journal article" date="2019" name="Commun. Biol.">
        <title>The bagworm genome reveals a unique fibroin gene that provides high tensile strength.</title>
        <authorList>
            <person name="Kono N."/>
            <person name="Nakamura H."/>
            <person name="Ohtoshi R."/>
            <person name="Tomita M."/>
            <person name="Numata K."/>
            <person name="Arakawa K."/>
        </authorList>
    </citation>
    <scope>NUCLEOTIDE SEQUENCE [LARGE SCALE GENOMIC DNA]</scope>
</reference>
<name>A0A4C1W7Z6_EUMVA</name>
<evidence type="ECO:0000313" key="1">
    <source>
        <dbReference type="EMBL" id="GBP46265.1"/>
    </source>
</evidence>